<dbReference type="InterPro" id="IPR038775">
    <property type="entry name" value="SPMIP11"/>
</dbReference>
<accession>A0A433TSZ6</accession>
<dbReference type="OrthoDB" id="7085216at2759"/>
<dbReference type="Proteomes" id="UP000271974">
    <property type="component" value="Unassembled WGS sequence"/>
</dbReference>
<feature type="region of interest" description="Disordered" evidence="1">
    <location>
        <begin position="44"/>
        <end position="68"/>
    </location>
</feature>
<evidence type="ECO:0000313" key="3">
    <source>
        <dbReference type="Proteomes" id="UP000271974"/>
    </source>
</evidence>
<gene>
    <name evidence="2" type="ORF">EGW08_007581</name>
</gene>
<dbReference type="Pfam" id="PF22593">
    <property type="entry name" value="SPMIP11"/>
    <property type="match status" value="1"/>
</dbReference>
<proteinExistence type="predicted"/>
<protein>
    <submittedName>
        <fullName evidence="2">Uncharacterized protein</fullName>
    </submittedName>
</protein>
<organism evidence="2 3">
    <name type="scientific">Elysia chlorotica</name>
    <name type="common">Eastern emerald elysia</name>
    <name type="synonym">Sea slug</name>
    <dbReference type="NCBI Taxonomy" id="188477"/>
    <lineage>
        <taxon>Eukaryota</taxon>
        <taxon>Metazoa</taxon>
        <taxon>Spiralia</taxon>
        <taxon>Lophotrochozoa</taxon>
        <taxon>Mollusca</taxon>
        <taxon>Gastropoda</taxon>
        <taxon>Heterobranchia</taxon>
        <taxon>Euthyneura</taxon>
        <taxon>Panpulmonata</taxon>
        <taxon>Sacoglossa</taxon>
        <taxon>Placobranchoidea</taxon>
        <taxon>Plakobranchidae</taxon>
        <taxon>Elysia</taxon>
    </lineage>
</organism>
<dbReference type="EMBL" id="RQTK01000198">
    <property type="protein sequence ID" value="RUS84661.1"/>
    <property type="molecule type" value="Genomic_DNA"/>
</dbReference>
<evidence type="ECO:0000256" key="1">
    <source>
        <dbReference type="SAM" id="MobiDB-lite"/>
    </source>
</evidence>
<dbReference type="PANTHER" id="PTHR35263">
    <property type="entry name" value="TESTIS-EXPRESSED PROTEIN 49"/>
    <property type="match status" value="1"/>
</dbReference>
<evidence type="ECO:0000313" key="2">
    <source>
        <dbReference type="EMBL" id="RUS84661.1"/>
    </source>
</evidence>
<comment type="caution">
    <text evidence="2">The sequence shown here is derived from an EMBL/GenBank/DDBJ whole genome shotgun (WGS) entry which is preliminary data.</text>
</comment>
<dbReference type="PANTHER" id="PTHR35263:SF1">
    <property type="entry name" value="TESTIS-EXPRESSED PROTEIN 49"/>
    <property type="match status" value="1"/>
</dbReference>
<dbReference type="AlphaFoldDB" id="A0A433TSZ6"/>
<sequence>MSFFGLTHLGYQNTLKEVSCASQKDPVRSKTQIGFLALPPLKDKNPPVRSIVPTNQISQYGKGPDGSFEEYTRLRRKHTRMPQDPHCTYTRPATTSHSYGWWSKEEPLRRNQPWAYVPRKVKVNSEMSRFVDEMKLTNRQFTLF</sequence>
<reference evidence="2 3" key="1">
    <citation type="submission" date="2019-01" db="EMBL/GenBank/DDBJ databases">
        <title>A draft genome assembly of the solar-powered sea slug Elysia chlorotica.</title>
        <authorList>
            <person name="Cai H."/>
            <person name="Li Q."/>
            <person name="Fang X."/>
            <person name="Li J."/>
            <person name="Curtis N.E."/>
            <person name="Altenburger A."/>
            <person name="Shibata T."/>
            <person name="Feng M."/>
            <person name="Maeda T."/>
            <person name="Schwartz J.A."/>
            <person name="Shigenobu S."/>
            <person name="Lundholm N."/>
            <person name="Nishiyama T."/>
            <person name="Yang H."/>
            <person name="Hasebe M."/>
            <person name="Li S."/>
            <person name="Pierce S.K."/>
            <person name="Wang J."/>
        </authorList>
    </citation>
    <scope>NUCLEOTIDE SEQUENCE [LARGE SCALE GENOMIC DNA]</scope>
    <source>
        <strain evidence="2">EC2010</strain>
        <tissue evidence="2">Whole organism of an adult</tissue>
    </source>
</reference>
<keyword evidence="3" id="KW-1185">Reference proteome</keyword>
<name>A0A433TSZ6_ELYCH</name>